<organism evidence="1 2">
    <name type="scientific">Shewanella nanhaiensis</name>
    <dbReference type="NCBI Taxonomy" id="2864872"/>
    <lineage>
        <taxon>Bacteria</taxon>
        <taxon>Pseudomonadati</taxon>
        <taxon>Pseudomonadota</taxon>
        <taxon>Gammaproteobacteria</taxon>
        <taxon>Alteromonadales</taxon>
        <taxon>Shewanellaceae</taxon>
        <taxon>Shewanella</taxon>
    </lineage>
</organism>
<evidence type="ECO:0000313" key="2">
    <source>
        <dbReference type="Proteomes" id="UP001195963"/>
    </source>
</evidence>
<sequence>MNEELEDFWSEFNLLLSHNSGASELLFRGVSNKSYKLIPSIGRGTENGTGGIFHLWKGI</sequence>
<evidence type="ECO:0000313" key="1">
    <source>
        <dbReference type="EMBL" id="MBW8182914.1"/>
    </source>
</evidence>
<reference evidence="1 2" key="1">
    <citation type="submission" date="2021-07" db="EMBL/GenBank/DDBJ databases">
        <title>Shewanella sp. nov, isolated from SCS.</title>
        <authorList>
            <person name="Cao W.R."/>
        </authorList>
    </citation>
    <scope>NUCLEOTIDE SEQUENCE [LARGE SCALE GENOMIC DNA]</scope>
    <source>
        <strain evidence="1 2">NR704-98</strain>
    </source>
</reference>
<proteinExistence type="predicted"/>
<dbReference type="Proteomes" id="UP001195963">
    <property type="component" value="Unassembled WGS sequence"/>
</dbReference>
<accession>A0ABS7DZW8</accession>
<gene>
    <name evidence="1" type="ORF">K0625_04485</name>
</gene>
<dbReference type="RefSeq" id="WP_220108559.1">
    <property type="nucleotide sequence ID" value="NZ_JAHZST010000002.1"/>
</dbReference>
<protein>
    <submittedName>
        <fullName evidence="1">FRG domain-containing protein</fullName>
    </submittedName>
</protein>
<dbReference type="EMBL" id="JAHZST010000002">
    <property type="protein sequence ID" value="MBW8182914.1"/>
    <property type="molecule type" value="Genomic_DNA"/>
</dbReference>
<comment type="caution">
    <text evidence="1">The sequence shown here is derived from an EMBL/GenBank/DDBJ whole genome shotgun (WGS) entry which is preliminary data.</text>
</comment>
<keyword evidence="2" id="KW-1185">Reference proteome</keyword>
<name>A0ABS7DZW8_9GAMM</name>